<name>A0AAW0CHZ9_9AGAR</name>
<organism evidence="2 3">
    <name type="scientific">Paramarasmius palmivorus</name>
    <dbReference type="NCBI Taxonomy" id="297713"/>
    <lineage>
        <taxon>Eukaryota</taxon>
        <taxon>Fungi</taxon>
        <taxon>Dikarya</taxon>
        <taxon>Basidiomycota</taxon>
        <taxon>Agaricomycotina</taxon>
        <taxon>Agaricomycetes</taxon>
        <taxon>Agaricomycetidae</taxon>
        <taxon>Agaricales</taxon>
        <taxon>Marasmiineae</taxon>
        <taxon>Marasmiaceae</taxon>
        <taxon>Paramarasmius</taxon>
    </lineage>
</organism>
<evidence type="ECO:0000313" key="2">
    <source>
        <dbReference type="EMBL" id="KAK7037366.1"/>
    </source>
</evidence>
<feature type="region of interest" description="Disordered" evidence="1">
    <location>
        <begin position="385"/>
        <end position="404"/>
    </location>
</feature>
<evidence type="ECO:0000256" key="1">
    <source>
        <dbReference type="SAM" id="MobiDB-lite"/>
    </source>
</evidence>
<feature type="compositionally biased region" description="Acidic residues" evidence="1">
    <location>
        <begin position="385"/>
        <end position="400"/>
    </location>
</feature>
<proteinExistence type="predicted"/>
<feature type="region of interest" description="Disordered" evidence="1">
    <location>
        <begin position="296"/>
        <end position="357"/>
    </location>
</feature>
<feature type="region of interest" description="Disordered" evidence="1">
    <location>
        <begin position="146"/>
        <end position="268"/>
    </location>
</feature>
<dbReference type="AlphaFoldDB" id="A0AAW0CHZ9"/>
<feature type="compositionally biased region" description="Polar residues" evidence="1">
    <location>
        <begin position="348"/>
        <end position="357"/>
    </location>
</feature>
<comment type="caution">
    <text evidence="2">The sequence shown here is derived from an EMBL/GenBank/DDBJ whole genome shotgun (WGS) entry which is preliminary data.</text>
</comment>
<keyword evidence="3" id="KW-1185">Reference proteome</keyword>
<feature type="compositionally biased region" description="Polar residues" evidence="1">
    <location>
        <begin position="240"/>
        <end position="256"/>
    </location>
</feature>
<gene>
    <name evidence="2" type="ORF">VNI00_011116</name>
</gene>
<feature type="region of interest" description="Disordered" evidence="1">
    <location>
        <begin position="591"/>
        <end position="614"/>
    </location>
</feature>
<protein>
    <submittedName>
        <fullName evidence="2">Uncharacterized protein</fullName>
    </submittedName>
</protein>
<reference evidence="2 3" key="1">
    <citation type="submission" date="2024-01" db="EMBL/GenBank/DDBJ databases">
        <title>A draft genome for a cacao thread blight-causing isolate of Paramarasmius palmivorus.</title>
        <authorList>
            <person name="Baruah I.K."/>
            <person name="Bukari Y."/>
            <person name="Amoako-Attah I."/>
            <person name="Meinhardt L.W."/>
            <person name="Bailey B.A."/>
            <person name="Cohen S.P."/>
        </authorList>
    </citation>
    <scope>NUCLEOTIDE SEQUENCE [LARGE SCALE GENOMIC DNA]</scope>
    <source>
        <strain evidence="2 3">GH-12</strain>
    </source>
</reference>
<evidence type="ECO:0000313" key="3">
    <source>
        <dbReference type="Proteomes" id="UP001383192"/>
    </source>
</evidence>
<accession>A0AAW0CHZ9</accession>
<feature type="region of interest" description="Disordered" evidence="1">
    <location>
        <begin position="1"/>
        <end position="25"/>
    </location>
</feature>
<sequence length="721" mass="77746">MVDEVDLTRGAKRGGRKAVKDAEGSSKLGRKVVVLDDDEDSDASVVSVSRSIAPTGDVRAAVEKFGSVESDDEVQLQARKTRPAIQARSAFKGNAGGKANRFSPCFFRVFVAIDVWCGARRDVVPSSDVEEQAEVSDTGLSVASDEPYLVVDKRRRSGGDDNDSPSKIRVKDLTLSPRKMPASAVVATGRGEGPVGDTTPRRTSGRVRKPTARAMHAGDEEVTSADQLDAIGSDAGDSSPVKSSEGSLYTPPSTRVRNAGRTRKGKVVPLASLQTGKVVAPQDAAMVSPTVTDYDPLALSESDDELPSPTTAMARRSDGKRKRKTAGSARANHPSSAPGQVAADSRLPVSQSATGSVGCSEQLNVHVTQKETGATSVFSGAMALPEEDDESVGSEEDESGNQEGDVVVEPLLDVDRIHPDLVELYRSMSWIDSLKRSKFVGYPTAITENAFDDFKPASYGGLVETVNNRVRSKLVRSVSFIAYRDFKSPVRVPLTGYVRTWECVRVPRPEGARNAAFVLSGVCLQSYVSQGREVGPSFVKQLHIRPLENDWDILQCNFGTFFNDGELHAPGRRNTLVFQTKREGWTPKQFEDDKFASTPYSSPTKKAAGSSASRPVEDASLGGVDVAKVNILQKGAPAYRQFDEGIPLYDGRTKVGSKGFKFEPADWEHYTDLPLYPFAEVEANSLTTVVFTLTGFRGSTNIHNTVHFNALFAIVLGKVDG</sequence>
<dbReference type="EMBL" id="JAYKXP010000047">
    <property type="protein sequence ID" value="KAK7037366.1"/>
    <property type="molecule type" value="Genomic_DNA"/>
</dbReference>
<dbReference type="Proteomes" id="UP001383192">
    <property type="component" value="Unassembled WGS sequence"/>
</dbReference>